<dbReference type="GO" id="GO:0015149">
    <property type="term" value="F:hexose transmembrane transporter activity"/>
    <property type="evidence" value="ECO:0007669"/>
    <property type="project" value="TreeGrafter"/>
</dbReference>
<dbReference type="InterPro" id="IPR045263">
    <property type="entry name" value="GLUT"/>
</dbReference>
<keyword evidence="2 5" id="KW-0812">Transmembrane</keyword>
<feature type="transmembrane region" description="Helical" evidence="5">
    <location>
        <begin position="318"/>
        <end position="340"/>
    </location>
</feature>
<keyword evidence="4 5" id="KW-0472">Membrane</keyword>
<dbReference type="PANTHER" id="PTHR23503:SF49">
    <property type="entry name" value="MAJOR FACILITATOR SUPERFAMILY (MFS) PROFILE DOMAIN-CONTAINING PROTEIN"/>
    <property type="match status" value="1"/>
</dbReference>
<feature type="transmembrane region" description="Helical" evidence="5">
    <location>
        <begin position="407"/>
        <end position="430"/>
    </location>
</feature>
<sequence length="468" mass="52202">MGCILTCITNLFSAFTHTSINTAVDGVDDFLKESYRKRGTSLSDAQISLIRGVYNSVYYAGQVLGAVLGPHLPDKYGRKKAYIVTTIMMTISSVIQAVATLTIYPEIMILGRFVGAFFAPMNDTVMLLYCQETSTPKMRGVLNSLFSFGYSAMGLIGMIVGMKTILGNHLTILLMIPVPFGLIGSFYLFYLRETPKWLAIAKKDREAARKALEFYQGKKPENERILDEYLNECKEEKEKKSFSDLFTVPHLRKALFLGNICLLLQLPYFSFLLSSTYLMNQIGVPSHLSAWGSTIISTTLVLSNLVAIFLIKTFNRRSLILTFSSLGYICVSLFAIAGHFPSLKYLAASGMIGFMLCFGFAIGPICFPITCELVPLQYRSSAICLAISINSIFIVAANVAIEPLMETFGSLSTLFLFVLPCFLCLIYIYFHLPETKDYETHEIVQMIKEGKTSLRKNDSDKSSKKVVE</sequence>
<evidence type="ECO:0000313" key="7">
    <source>
        <dbReference type="Proteomes" id="UP000887575"/>
    </source>
</evidence>
<dbReference type="PANTHER" id="PTHR23503">
    <property type="entry name" value="SOLUTE CARRIER FAMILY 2"/>
    <property type="match status" value="1"/>
</dbReference>
<evidence type="ECO:0000256" key="1">
    <source>
        <dbReference type="ARBA" id="ARBA00004141"/>
    </source>
</evidence>
<feature type="domain" description="Major facilitator superfamily (MFS) profile" evidence="6">
    <location>
        <begin position="2"/>
        <end position="436"/>
    </location>
</feature>
<proteinExistence type="predicted"/>
<keyword evidence="7" id="KW-1185">Reference proteome</keyword>
<dbReference type="InterPro" id="IPR036259">
    <property type="entry name" value="MFS_trans_sf"/>
</dbReference>
<dbReference type="WBParaSite" id="MBELARI_LOCUS2744">
    <property type="protein sequence ID" value="MBELARI_LOCUS2744"/>
    <property type="gene ID" value="MBELARI_LOCUS2744"/>
</dbReference>
<evidence type="ECO:0000313" key="8">
    <source>
        <dbReference type="WBParaSite" id="MBELARI_LOCUS2744"/>
    </source>
</evidence>
<dbReference type="Proteomes" id="UP000887575">
    <property type="component" value="Unassembled WGS sequence"/>
</dbReference>
<organism evidence="7 8">
    <name type="scientific">Mesorhabditis belari</name>
    <dbReference type="NCBI Taxonomy" id="2138241"/>
    <lineage>
        <taxon>Eukaryota</taxon>
        <taxon>Metazoa</taxon>
        <taxon>Ecdysozoa</taxon>
        <taxon>Nematoda</taxon>
        <taxon>Chromadorea</taxon>
        <taxon>Rhabditida</taxon>
        <taxon>Rhabditina</taxon>
        <taxon>Rhabditomorpha</taxon>
        <taxon>Rhabditoidea</taxon>
        <taxon>Rhabditidae</taxon>
        <taxon>Mesorhabditinae</taxon>
        <taxon>Mesorhabditis</taxon>
    </lineage>
</organism>
<dbReference type="SUPFAM" id="SSF103473">
    <property type="entry name" value="MFS general substrate transporter"/>
    <property type="match status" value="1"/>
</dbReference>
<feature type="transmembrane region" description="Helical" evidence="5">
    <location>
        <begin position="109"/>
        <end position="129"/>
    </location>
</feature>
<feature type="transmembrane region" description="Helical" evidence="5">
    <location>
        <begin position="81"/>
        <end position="103"/>
    </location>
</feature>
<dbReference type="GO" id="GO:0016020">
    <property type="term" value="C:membrane"/>
    <property type="evidence" value="ECO:0007669"/>
    <property type="project" value="UniProtKB-SubCell"/>
</dbReference>
<dbReference type="InterPro" id="IPR005828">
    <property type="entry name" value="MFS_sugar_transport-like"/>
</dbReference>
<evidence type="ECO:0000259" key="6">
    <source>
        <dbReference type="PROSITE" id="PS50850"/>
    </source>
</evidence>
<comment type="subcellular location">
    <subcellularLocation>
        <location evidence="1">Membrane</location>
        <topology evidence="1">Multi-pass membrane protein</topology>
    </subcellularLocation>
</comment>
<evidence type="ECO:0000256" key="2">
    <source>
        <dbReference type="ARBA" id="ARBA00022692"/>
    </source>
</evidence>
<protein>
    <recommendedName>
        <fullName evidence="6">Major facilitator superfamily (MFS) profile domain-containing protein</fullName>
    </recommendedName>
</protein>
<feature type="transmembrane region" description="Helical" evidence="5">
    <location>
        <begin position="290"/>
        <end position="311"/>
    </location>
</feature>
<feature type="transmembrane region" description="Helical" evidence="5">
    <location>
        <begin position="382"/>
        <end position="401"/>
    </location>
</feature>
<evidence type="ECO:0000256" key="4">
    <source>
        <dbReference type="ARBA" id="ARBA00023136"/>
    </source>
</evidence>
<dbReference type="Gene3D" id="1.20.1250.20">
    <property type="entry name" value="MFS general substrate transporter like domains"/>
    <property type="match status" value="1"/>
</dbReference>
<accession>A0AAF3F9X0</accession>
<evidence type="ECO:0000256" key="3">
    <source>
        <dbReference type="ARBA" id="ARBA00022989"/>
    </source>
</evidence>
<feature type="transmembrane region" description="Helical" evidence="5">
    <location>
        <begin position="172"/>
        <end position="190"/>
    </location>
</feature>
<reference evidence="8" key="1">
    <citation type="submission" date="2024-02" db="UniProtKB">
        <authorList>
            <consortium name="WormBaseParasite"/>
        </authorList>
    </citation>
    <scope>IDENTIFICATION</scope>
</reference>
<feature type="transmembrane region" description="Helical" evidence="5">
    <location>
        <begin position="254"/>
        <end position="278"/>
    </location>
</feature>
<feature type="transmembrane region" description="Helical" evidence="5">
    <location>
        <begin position="141"/>
        <end position="160"/>
    </location>
</feature>
<feature type="transmembrane region" description="Helical" evidence="5">
    <location>
        <begin position="346"/>
        <end position="370"/>
    </location>
</feature>
<dbReference type="PROSITE" id="PS50850">
    <property type="entry name" value="MFS"/>
    <property type="match status" value="1"/>
</dbReference>
<dbReference type="AlphaFoldDB" id="A0AAF3F9X0"/>
<dbReference type="InterPro" id="IPR020846">
    <property type="entry name" value="MFS_dom"/>
</dbReference>
<name>A0AAF3F9X0_9BILA</name>
<evidence type="ECO:0000256" key="5">
    <source>
        <dbReference type="SAM" id="Phobius"/>
    </source>
</evidence>
<keyword evidence="3 5" id="KW-1133">Transmembrane helix</keyword>
<dbReference type="Pfam" id="PF00083">
    <property type="entry name" value="Sugar_tr"/>
    <property type="match status" value="1"/>
</dbReference>